<dbReference type="InterPro" id="IPR001763">
    <property type="entry name" value="Rhodanese-like_dom"/>
</dbReference>
<dbReference type="EMBL" id="JAPMOS010000141">
    <property type="protein sequence ID" value="KAJ4454661.1"/>
    <property type="molecule type" value="Genomic_DNA"/>
</dbReference>
<proteinExistence type="inferred from homology"/>
<comment type="cofactor">
    <cofactor evidence="1">
        <name>FAD</name>
        <dbReference type="ChEBI" id="CHEBI:57692"/>
    </cofactor>
</comment>
<dbReference type="Pfam" id="PF00581">
    <property type="entry name" value="Rhodanese"/>
    <property type="match status" value="1"/>
</dbReference>
<evidence type="ECO:0000256" key="5">
    <source>
        <dbReference type="ARBA" id="ARBA00023002"/>
    </source>
</evidence>
<evidence type="ECO:0000259" key="7">
    <source>
        <dbReference type="PROSITE" id="PS50206"/>
    </source>
</evidence>
<dbReference type="PANTHER" id="PTHR43429">
    <property type="entry name" value="PYRIDINE NUCLEOTIDE-DISULFIDE OXIDOREDUCTASE DOMAIN-CONTAINING"/>
    <property type="match status" value="1"/>
</dbReference>
<dbReference type="PRINTS" id="PR00411">
    <property type="entry name" value="PNDRDTASEI"/>
</dbReference>
<dbReference type="InterPro" id="IPR023753">
    <property type="entry name" value="FAD/NAD-binding_dom"/>
</dbReference>
<sequence length="647" mass="68586">MEQKVQKVVIIGGVAGGMACAARLRRLNEAASITVFEKGPDFSFSNCGLPYFIGGEFEDRNGLLIIKEPVLRSRFNLDLRSMTEITSIDRANKKVSFRKLVTGETGEMAYDQLVISTGASPIVPPLPGLPHPRILTLRNMVDMDRIVNTVHEGAKAVVVGGGFVGLEVAEALTHRKCLVEVGIPACFTLPASPHSPPRSTSPPACFPTSSPASPHLIVELCDQMIPLDPRLTHPACFTAIVEMCDQVMMPLDPEMANPLHHELRNHGVALHLKTACKGFRAVGEKLTVDLGAGLITDVDFVILAIGVRPDTAIAQAAGLQLSPRGYLVVDEHMRTSDPAVYAVGDAIQTHDVVLDAPTVLPLAGPAARQGRTAAENICGRATAFRGVQGTAILRLFGMVACCTGANCKTLARAGKPHAFVHLHPLNHVAFMPGKAPLHMKLVYDPTDGRVLGAQIVTAGQGADSRINAVAMAIQGRMTVYDLEQAELAYAPPFSGPKDPVNMAGMLAAGVLRGDQAMTSWDRISPADFVLDVRSPQEATVGPILKGHPVNIPVEQLRSRLAELPRDKPINVTCAVGVRAYLAVRILLQNGFTQVFNITGGHTSMLMDLGMPMPGQRAPQPAGEHAPASVHACCGTAAGACGGAPGCH</sequence>
<dbReference type="PRINTS" id="PR00368">
    <property type="entry name" value="FADPNR"/>
</dbReference>
<dbReference type="Pfam" id="PF02852">
    <property type="entry name" value="Pyr_redox_dim"/>
    <property type="match status" value="1"/>
</dbReference>
<name>A0ABQ8U5N0_9EUKA</name>
<organism evidence="8 9">
    <name type="scientific">Paratrimastix pyriformis</name>
    <dbReference type="NCBI Taxonomy" id="342808"/>
    <lineage>
        <taxon>Eukaryota</taxon>
        <taxon>Metamonada</taxon>
        <taxon>Preaxostyla</taxon>
        <taxon>Paratrimastigidae</taxon>
        <taxon>Paratrimastix</taxon>
    </lineage>
</organism>
<evidence type="ECO:0000256" key="3">
    <source>
        <dbReference type="ARBA" id="ARBA00022630"/>
    </source>
</evidence>
<evidence type="ECO:0000256" key="1">
    <source>
        <dbReference type="ARBA" id="ARBA00001974"/>
    </source>
</evidence>
<keyword evidence="4" id="KW-0274">FAD</keyword>
<keyword evidence="6" id="KW-0676">Redox-active center</keyword>
<dbReference type="Gene3D" id="3.50.50.60">
    <property type="entry name" value="FAD/NAD(P)-binding domain"/>
    <property type="match status" value="4"/>
</dbReference>
<dbReference type="SUPFAM" id="SSF52821">
    <property type="entry name" value="Rhodanese/Cell cycle control phosphatase"/>
    <property type="match status" value="1"/>
</dbReference>
<evidence type="ECO:0000313" key="9">
    <source>
        <dbReference type="Proteomes" id="UP001141327"/>
    </source>
</evidence>
<dbReference type="InterPro" id="IPR050260">
    <property type="entry name" value="FAD-bd_OxRdtase"/>
</dbReference>
<feature type="domain" description="Rhodanese" evidence="7">
    <location>
        <begin position="523"/>
        <end position="613"/>
    </location>
</feature>
<dbReference type="InterPro" id="IPR036188">
    <property type="entry name" value="FAD/NAD-bd_sf"/>
</dbReference>
<keyword evidence="5" id="KW-0560">Oxidoreductase</keyword>
<dbReference type="InterPro" id="IPR036873">
    <property type="entry name" value="Rhodanese-like_dom_sf"/>
</dbReference>
<evidence type="ECO:0000256" key="6">
    <source>
        <dbReference type="ARBA" id="ARBA00023284"/>
    </source>
</evidence>
<evidence type="ECO:0000313" key="8">
    <source>
        <dbReference type="EMBL" id="KAJ4454661.1"/>
    </source>
</evidence>
<evidence type="ECO:0000256" key="4">
    <source>
        <dbReference type="ARBA" id="ARBA00022827"/>
    </source>
</evidence>
<dbReference type="InterPro" id="IPR004099">
    <property type="entry name" value="Pyr_nucl-diS_OxRdtase_dimer"/>
</dbReference>
<dbReference type="SUPFAM" id="SSF51905">
    <property type="entry name" value="FAD/NAD(P)-binding domain"/>
    <property type="match status" value="1"/>
</dbReference>
<accession>A0ABQ8U5N0</accession>
<dbReference type="Pfam" id="PF07992">
    <property type="entry name" value="Pyr_redox_2"/>
    <property type="match status" value="1"/>
</dbReference>
<comment type="caution">
    <text evidence="8">The sequence shown here is derived from an EMBL/GenBank/DDBJ whole genome shotgun (WGS) entry which is preliminary data.</text>
</comment>
<dbReference type="PROSITE" id="PS50206">
    <property type="entry name" value="RHODANESE_3"/>
    <property type="match status" value="1"/>
</dbReference>
<evidence type="ECO:0000256" key="2">
    <source>
        <dbReference type="ARBA" id="ARBA00009130"/>
    </source>
</evidence>
<dbReference type="PROSITE" id="PS51257">
    <property type="entry name" value="PROKAR_LIPOPROTEIN"/>
    <property type="match status" value="1"/>
</dbReference>
<dbReference type="Gene3D" id="3.40.250.10">
    <property type="entry name" value="Rhodanese-like domain"/>
    <property type="match status" value="1"/>
</dbReference>
<dbReference type="Proteomes" id="UP001141327">
    <property type="component" value="Unassembled WGS sequence"/>
</dbReference>
<gene>
    <name evidence="8" type="ORF">PAPYR_10563</name>
</gene>
<dbReference type="SUPFAM" id="SSF55424">
    <property type="entry name" value="FAD/NAD-linked reductases, dimerisation (C-terminal) domain"/>
    <property type="match status" value="1"/>
</dbReference>
<protein>
    <submittedName>
        <fullName evidence="8">Coenzyme A disulfide reductase</fullName>
    </submittedName>
</protein>
<dbReference type="PANTHER" id="PTHR43429:SF1">
    <property type="entry name" value="NAD(P)H SULFUR OXIDOREDUCTASE (COA-DEPENDENT)"/>
    <property type="match status" value="1"/>
</dbReference>
<keyword evidence="3" id="KW-0285">Flavoprotein</keyword>
<keyword evidence="9" id="KW-1185">Reference proteome</keyword>
<dbReference type="SMART" id="SM00450">
    <property type="entry name" value="RHOD"/>
    <property type="match status" value="1"/>
</dbReference>
<dbReference type="InterPro" id="IPR016156">
    <property type="entry name" value="FAD/NAD-linked_Rdtase_dimer_sf"/>
</dbReference>
<reference evidence="8" key="1">
    <citation type="journal article" date="2022" name="bioRxiv">
        <title>Genomics of Preaxostyla Flagellates Illuminates Evolutionary Transitions and the Path Towards Mitochondrial Loss.</title>
        <authorList>
            <person name="Novak L.V.F."/>
            <person name="Treitli S.C."/>
            <person name="Pyrih J."/>
            <person name="Halakuc P."/>
            <person name="Pipaliya S.V."/>
            <person name="Vacek V."/>
            <person name="Brzon O."/>
            <person name="Soukal P."/>
            <person name="Eme L."/>
            <person name="Dacks J.B."/>
            <person name="Karnkowska A."/>
            <person name="Elias M."/>
            <person name="Hampl V."/>
        </authorList>
    </citation>
    <scope>NUCLEOTIDE SEQUENCE</scope>
    <source>
        <strain evidence="8">RCP-MX</strain>
    </source>
</reference>
<comment type="similarity">
    <text evidence="2">Belongs to the class-III pyridine nucleotide-disulfide oxidoreductase family.</text>
</comment>